<feature type="region of interest" description="Disordered" evidence="6">
    <location>
        <begin position="550"/>
        <end position="579"/>
    </location>
</feature>
<dbReference type="GO" id="GO:0030870">
    <property type="term" value="C:Mre11 complex"/>
    <property type="evidence" value="ECO:0007669"/>
    <property type="project" value="InterPro"/>
</dbReference>
<comment type="caution">
    <text evidence="10">The sequence shown here is derived from an EMBL/GenBank/DDBJ whole genome shotgun (WGS) entry which is preliminary data.</text>
</comment>
<dbReference type="EMBL" id="JAHLQT010029607">
    <property type="protein sequence ID" value="KAG7161220.1"/>
    <property type="molecule type" value="Genomic_DNA"/>
</dbReference>
<dbReference type="GO" id="GO:0000724">
    <property type="term" value="P:double-strand break repair via homologous recombination"/>
    <property type="evidence" value="ECO:0007669"/>
    <property type="project" value="TreeGrafter"/>
</dbReference>
<reference evidence="10" key="1">
    <citation type="journal article" date="2021" name="Sci. Adv.">
        <title>The American lobster genome reveals insights on longevity, neural, and immune adaptations.</title>
        <authorList>
            <person name="Polinski J.M."/>
            <person name="Zimin A.V."/>
            <person name="Clark K.F."/>
            <person name="Kohn A.B."/>
            <person name="Sadowski N."/>
            <person name="Timp W."/>
            <person name="Ptitsyn A."/>
            <person name="Khanna P."/>
            <person name="Romanova D.Y."/>
            <person name="Williams P."/>
            <person name="Greenwood S.J."/>
            <person name="Moroz L.L."/>
            <person name="Walt D.R."/>
            <person name="Bodnar A.G."/>
        </authorList>
    </citation>
    <scope>NUCLEOTIDE SEQUENCE</scope>
    <source>
        <strain evidence="10">GMGI-L3</strain>
    </source>
</reference>
<evidence type="ECO:0000313" key="11">
    <source>
        <dbReference type="Proteomes" id="UP000747542"/>
    </source>
</evidence>
<dbReference type="Gene3D" id="3.40.50.10980">
    <property type="entry name" value="Nibrin, BRCT2 domain"/>
    <property type="match status" value="1"/>
</dbReference>
<protein>
    <submittedName>
        <fullName evidence="10">Nibrin-like</fullName>
    </submittedName>
</protein>
<evidence type="ECO:0000256" key="6">
    <source>
        <dbReference type="SAM" id="MobiDB-lite"/>
    </source>
</evidence>
<keyword evidence="3" id="KW-0234">DNA repair</keyword>
<evidence type="ECO:0000259" key="8">
    <source>
        <dbReference type="Pfam" id="PF08599"/>
    </source>
</evidence>
<dbReference type="InterPro" id="IPR040227">
    <property type="entry name" value="Nibrin-rel"/>
</dbReference>
<gene>
    <name evidence="10" type="primary">Nbn-L</name>
    <name evidence="10" type="ORF">Hamer_G016274</name>
</gene>
<comment type="subcellular location">
    <subcellularLocation>
        <location evidence="1">Nucleus</location>
    </subcellularLocation>
</comment>
<feature type="region of interest" description="Disordered" evidence="6">
    <location>
        <begin position="788"/>
        <end position="808"/>
    </location>
</feature>
<dbReference type="InterPro" id="IPR013908">
    <property type="entry name" value="Nibrin_C"/>
</dbReference>
<evidence type="ECO:0000256" key="1">
    <source>
        <dbReference type="ARBA" id="ARBA00004123"/>
    </source>
</evidence>
<evidence type="ECO:0000259" key="9">
    <source>
        <dbReference type="Pfam" id="PF16508"/>
    </source>
</evidence>
<dbReference type="GO" id="GO:0003684">
    <property type="term" value="F:damaged DNA binding"/>
    <property type="evidence" value="ECO:0007669"/>
    <property type="project" value="TreeGrafter"/>
</dbReference>
<dbReference type="Gene3D" id="2.60.200.20">
    <property type="match status" value="1"/>
</dbReference>
<dbReference type="InterPro" id="IPR043014">
    <property type="entry name" value="Nibrin_BRCT2_sf"/>
</dbReference>
<organism evidence="10 11">
    <name type="scientific">Homarus americanus</name>
    <name type="common">American lobster</name>
    <dbReference type="NCBI Taxonomy" id="6706"/>
    <lineage>
        <taxon>Eukaryota</taxon>
        <taxon>Metazoa</taxon>
        <taxon>Ecdysozoa</taxon>
        <taxon>Arthropoda</taxon>
        <taxon>Crustacea</taxon>
        <taxon>Multicrustacea</taxon>
        <taxon>Malacostraca</taxon>
        <taxon>Eumalacostraca</taxon>
        <taxon>Eucarida</taxon>
        <taxon>Decapoda</taxon>
        <taxon>Pleocyemata</taxon>
        <taxon>Astacidea</taxon>
        <taxon>Nephropoidea</taxon>
        <taxon>Nephropidae</taxon>
        <taxon>Homarus</taxon>
    </lineage>
</organism>
<dbReference type="PANTHER" id="PTHR12162">
    <property type="entry name" value="NIBRIN-RELATED"/>
    <property type="match status" value="1"/>
</dbReference>
<feature type="compositionally biased region" description="Basic and acidic residues" evidence="6">
    <location>
        <begin position="375"/>
        <end position="387"/>
    </location>
</feature>
<dbReference type="Proteomes" id="UP000747542">
    <property type="component" value="Unassembled WGS sequence"/>
</dbReference>
<dbReference type="AlphaFoldDB" id="A0A8J5JNW4"/>
<keyword evidence="4" id="KW-0539">Nucleus</keyword>
<keyword evidence="11" id="KW-1185">Reference proteome</keyword>
<dbReference type="SUPFAM" id="SSF49879">
    <property type="entry name" value="SMAD/FHA domain"/>
    <property type="match status" value="1"/>
</dbReference>
<feature type="domain" description="FHA" evidence="7">
    <location>
        <begin position="30"/>
        <end position="105"/>
    </location>
</feature>
<evidence type="ECO:0000256" key="2">
    <source>
        <dbReference type="ARBA" id="ARBA00022763"/>
    </source>
</evidence>
<evidence type="ECO:0000313" key="10">
    <source>
        <dbReference type="EMBL" id="KAG7161220.1"/>
    </source>
</evidence>
<comment type="similarity">
    <text evidence="5">Belongs to the Nibrin family.</text>
</comment>
<proteinExistence type="inferred from homology"/>
<feature type="region of interest" description="Disordered" evidence="6">
    <location>
        <begin position="612"/>
        <end position="639"/>
    </location>
</feature>
<feature type="compositionally biased region" description="Polar residues" evidence="6">
    <location>
        <begin position="290"/>
        <end position="330"/>
    </location>
</feature>
<accession>A0A8J5JNW4</accession>
<evidence type="ECO:0000256" key="4">
    <source>
        <dbReference type="ARBA" id="ARBA00023242"/>
    </source>
</evidence>
<dbReference type="InterPro" id="IPR008984">
    <property type="entry name" value="SMAD_FHA_dom_sf"/>
</dbReference>
<keyword evidence="2" id="KW-0227">DNA damage</keyword>
<dbReference type="InterPro" id="IPR000253">
    <property type="entry name" value="FHA_dom"/>
</dbReference>
<dbReference type="CDD" id="cd22667">
    <property type="entry name" value="FHA_NBN"/>
    <property type="match status" value="1"/>
</dbReference>
<dbReference type="Pfam" id="PF16508">
    <property type="entry name" value="NIBRIN_BRCT_II"/>
    <property type="match status" value="1"/>
</dbReference>
<feature type="domain" description="Nibrin C-terminal" evidence="8">
    <location>
        <begin position="728"/>
        <end position="773"/>
    </location>
</feature>
<feature type="domain" description="Nibrin second BRCT" evidence="9">
    <location>
        <begin position="172"/>
        <end position="240"/>
    </location>
</feature>
<feature type="compositionally biased region" description="Polar residues" evidence="6">
    <location>
        <begin position="623"/>
        <end position="639"/>
    </location>
</feature>
<name>A0A8J5JNW4_HOMAM</name>
<dbReference type="InterPro" id="IPR032429">
    <property type="entry name" value="Nibrin_BRCT2"/>
</dbReference>
<evidence type="ECO:0000259" key="7">
    <source>
        <dbReference type="Pfam" id="PF00498"/>
    </source>
</evidence>
<evidence type="ECO:0000256" key="5">
    <source>
        <dbReference type="ARBA" id="ARBA00044757"/>
    </source>
</evidence>
<dbReference type="Pfam" id="PF00498">
    <property type="entry name" value="FHA"/>
    <property type="match status" value="1"/>
</dbReference>
<feature type="region of interest" description="Disordered" evidence="6">
    <location>
        <begin position="286"/>
        <end position="406"/>
    </location>
</feature>
<dbReference type="GO" id="GO:0007095">
    <property type="term" value="P:mitotic G2 DNA damage checkpoint signaling"/>
    <property type="evidence" value="ECO:0007669"/>
    <property type="project" value="InterPro"/>
</dbReference>
<sequence>MWTLEGNAALPNKVHYLHCGSTLLVSRKEGHIYLQGDISISRQHASIFIMHPPTNLKNMQALPKVMLNDLGAKYGSFVNDGIQRDEKLPDRATTELVNGDTVRFGMFNSSWRLVYRPLVVTTSTLRPESKPALAEALLKLGGHLIGEWKDACSYLVMNAVTLTVKARGSAEELNEVNYKMVTSSSYVLVEPPMKTPGSSQNITTYTTARKLVEDNGLRVVPESDIGLAILYVTATGHCNPAFKVSSILQSTTSSTSQFTEGLKIYATETQANENSISLTGTRVVAESGKSPASRQIKSTLPTSTLPPVLSGSSTSTNASMARPVSEQTGGPLTKRTSKLSLTQKHQDPPSPTQPIESQINGDEIQPDSVLPTSEFRPHHFSTEKDETLAPVTSTPDARRGQLNGSDTRAAITSKPTTTINNLDPSVDYTIRQSVPFVPFTLPSLKVETLDPDEVLTQSFSDDKQEPPSGKVDDCVMDVTDCRAGKRNAVNDGDTSLWKGGKKKRIENVNDGPIKTERISGNVSIVGHLNQRNQDSVCNVKWELADKDPFALPTSNTRRRSGGQSAVVGDKTSRMTVKKPSSDADLFALPTSSRSQRRRRMLEQKVELAGVPRESGRIEPEQTPVAQSNNARETDENQCQNSRIVTSQGNFISKKGCSIKRSPSELEAAAQTGVPPQEKATHGDVAELDIKMEKSLVIVEVASLVKRPSVNNTTNAQTLQNQSLGGLVNYKRFRKNTGDITSLPKILGGRDLVAHDLVRNRLRDAWFMENEDVTRMLDERDAFNRRQSGDENLFDLPMNPRNQRRRMIK</sequence>
<evidence type="ECO:0000256" key="3">
    <source>
        <dbReference type="ARBA" id="ARBA00023204"/>
    </source>
</evidence>
<dbReference type="Pfam" id="PF08599">
    <property type="entry name" value="Nbs1_C"/>
    <property type="match status" value="1"/>
</dbReference>
<dbReference type="PANTHER" id="PTHR12162:SF0">
    <property type="entry name" value="NIBRIN"/>
    <property type="match status" value="1"/>
</dbReference>